<dbReference type="AlphaFoldDB" id="A0A7X2LZ43"/>
<evidence type="ECO:0000313" key="1">
    <source>
        <dbReference type="EMBL" id="MRX73026.1"/>
    </source>
</evidence>
<sequence length="170" mass="19551">MIIVESYFLKPNTVVKSLSSEYFISLDQTEQLQKQLNLRQPVYPGYISLHDEHHQALGLEYHDSVDGLWLGILSILESLAEKGHGYAGFTYQSLILQMKISEEGMLMTEILFKDSVQQRAEFPGREAVRGLIAGAEIFFETVFSLPLQLFEFEKEEIRNRVHKLKELTAK</sequence>
<accession>A0A7X2LZ43</accession>
<organism evidence="1 2">
    <name type="scientific">Metabacillus lacus</name>
    <dbReference type="NCBI Taxonomy" id="1983721"/>
    <lineage>
        <taxon>Bacteria</taxon>
        <taxon>Bacillati</taxon>
        <taxon>Bacillota</taxon>
        <taxon>Bacilli</taxon>
        <taxon>Bacillales</taxon>
        <taxon>Bacillaceae</taxon>
        <taxon>Metabacillus</taxon>
    </lineage>
</organism>
<protein>
    <submittedName>
        <fullName evidence="1">Uncharacterized protein</fullName>
    </submittedName>
</protein>
<reference evidence="1 2" key="1">
    <citation type="submission" date="2019-11" db="EMBL/GenBank/DDBJ databases">
        <title>Bacillus lacus genome.</title>
        <authorList>
            <person name="Allen C.J."/>
            <person name="Newman J.D."/>
        </authorList>
    </citation>
    <scope>NUCLEOTIDE SEQUENCE [LARGE SCALE GENOMIC DNA]</scope>
    <source>
        <strain evidence="1 2">KCTC 33946</strain>
    </source>
</reference>
<comment type="caution">
    <text evidence="1">The sequence shown here is derived from an EMBL/GenBank/DDBJ whole genome shotgun (WGS) entry which is preliminary data.</text>
</comment>
<dbReference type="EMBL" id="WKKI01000025">
    <property type="protein sequence ID" value="MRX73026.1"/>
    <property type="molecule type" value="Genomic_DNA"/>
</dbReference>
<dbReference type="RefSeq" id="WP_154308277.1">
    <property type="nucleotide sequence ID" value="NZ_WKKI01000025.1"/>
</dbReference>
<name>A0A7X2LZ43_9BACI</name>
<dbReference type="Proteomes" id="UP000448867">
    <property type="component" value="Unassembled WGS sequence"/>
</dbReference>
<evidence type="ECO:0000313" key="2">
    <source>
        <dbReference type="Proteomes" id="UP000448867"/>
    </source>
</evidence>
<dbReference type="OrthoDB" id="2990286at2"/>
<gene>
    <name evidence="1" type="ORF">GJU40_12830</name>
</gene>
<proteinExistence type="predicted"/>
<keyword evidence="2" id="KW-1185">Reference proteome</keyword>